<dbReference type="STRING" id="472759.Nhal_0228"/>
<reference evidence="4" key="1">
    <citation type="submission" date="2010-04" db="EMBL/GenBank/DDBJ databases">
        <title>Complete genome sequence of Nitrosococcus halophilus Nc4, a salt-adapted, aerobic obligate ammonia-oxidizing sulfur purple bacterium.</title>
        <authorList>
            <consortium name="US DOE Joint Genome Institute"/>
            <person name="Campbell M.A."/>
            <person name="Malfatti S.A."/>
            <person name="Chain P.S.G."/>
            <person name="Heidelberg J.F."/>
            <person name="Ward B.B."/>
            <person name="Klotz M.G."/>
        </authorList>
    </citation>
    <scope>NUCLEOTIDE SEQUENCE [LARGE SCALE GENOMIC DNA]</scope>
    <source>
        <strain evidence="4">Nc4</strain>
    </source>
</reference>
<name>D5BUN1_NITHN</name>
<dbReference type="eggNOG" id="COG1842">
    <property type="taxonomic scope" value="Bacteria"/>
</dbReference>
<comment type="similarity">
    <text evidence="1">Belongs to the PspA/Vipp/IM30 family.</text>
</comment>
<keyword evidence="4" id="KW-1185">Reference proteome</keyword>
<dbReference type="PANTHER" id="PTHR31088">
    <property type="entry name" value="MEMBRANE-ASSOCIATED PROTEIN VIPP1, CHLOROPLASTIC"/>
    <property type="match status" value="1"/>
</dbReference>
<dbReference type="HOGENOM" id="CLU_056466_1_0_6"/>
<protein>
    <submittedName>
        <fullName evidence="3">PspA/IM30 family protein</fullName>
    </submittedName>
</protein>
<accession>D5BUN1</accession>
<dbReference type="PANTHER" id="PTHR31088:SF6">
    <property type="entry name" value="PHAGE SHOCK PROTEIN A"/>
    <property type="match status" value="1"/>
</dbReference>
<dbReference type="EMBL" id="CP001798">
    <property type="protein sequence ID" value="ADE13431.1"/>
    <property type="molecule type" value="Genomic_DNA"/>
</dbReference>
<sequence length="233" mass="25916">MGLLSRMATILKAKMNALLESSANPAETLEYSYQKQVELLQKVKRGIVEVVTSKRRVELQAARVREQVSQLDAQAEEALAAGREDLARLALQRKQIGQEQLGDLEQQLSVLEQEQQRLTTAETRLSTKVETFRTRKETLKAQYTAAEAQVRIGEAVHGLSEELADMGLAIERAEEKTESMRARAAAIDELAETGVLVDLTRSGEDQLSRELKQISASRNVEAELAAMKERLGQ</sequence>
<dbReference type="Proteomes" id="UP000001844">
    <property type="component" value="Chromosome"/>
</dbReference>
<evidence type="ECO:0000256" key="2">
    <source>
        <dbReference type="SAM" id="Coils"/>
    </source>
</evidence>
<dbReference type="RefSeq" id="WP_013031327.1">
    <property type="nucleotide sequence ID" value="NC_013960.1"/>
</dbReference>
<evidence type="ECO:0000313" key="4">
    <source>
        <dbReference type="Proteomes" id="UP000001844"/>
    </source>
</evidence>
<dbReference type="Pfam" id="PF04012">
    <property type="entry name" value="PspA_IM30"/>
    <property type="match status" value="1"/>
</dbReference>
<proteinExistence type="inferred from homology"/>
<organism evidence="3 4">
    <name type="scientific">Nitrosococcus halophilus (strain Nc4)</name>
    <dbReference type="NCBI Taxonomy" id="472759"/>
    <lineage>
        <taxon>Bacteria</taxon>
        <taxon>Pseudomonadati</taxon>
        <taxon>Pseudomonadota</taxon>
        <taxon>Gammaproteobacteria</taxon>
        <taxon>Chromatiales</taxon>
        <taxon>Chromatiaceae</taxon>
        <taxon>Nitrosococcus</taxon>
    </lineage>
</organism>
<gene>
    <name evidence="3" type="ordered locus">Nhal_0228</name>
</gene>
<dbReference type="OrthoDB" id="9779630at2"/>
<dbReference type="InterPro" id="IPR007157">
    <property type="entry name" value="PspA_VIPP1"/>
</dbReference>
<dbReference type="AlphaFoldDB" id="D5BUN1"/>
<keyword evidence="2" id="KW-0175">Coiled coil</keyword>
<feature type="coiled-coil region" evidence="2">
    <location>
        <begin position="54"/>
        <end position="190"/>
    </location>
</feature>
<dbReference type="KEGG" id="nhl:Nhal_0228"/>
<evidence type="ECO:0000256" key="1">
    <source>
        <dbReference type="ARBA" id="ARBA00043985"/>
    </source>
</evidence>
<evidence type="ECO:0000313" key="3">
    <source>
        <dbReference type="EMBL" id="ADE13431.1"/>
    </source>
</evidence>